<accession>A0AAN1XVP4</accession>
<evidence type="ECO:0000313" key="2">
    <source>
        <dbReference type="Proteomes" id="UP001317532"/>
    </source>
</evidence>
<dbReference type="KEGG" id="vab:WPS_05770"/>
<keyword evidence="2" id="KW-1185">Reference proteome</keyword>
<dbReference type="Proteomes" id="UP001317532">
    <property type="component" value="Chromosome"/>
</dbReference>
<reference evidence="1 2" key="1">
    <citation type="journal article" date="2022" name="ISME Commun">
        <title>Vulcanimicrobium alpinus gen. nov. sp. nov., the first cultivated representative of the candidate phylum 'Eremiobacterota', is a metabolically versatile aerobic anoxygenic phototroph.</title>
        <authorList>
            <person name="Yabe S."/>
            <person name="Muto K."/>
            <person name="Abe K."/>
            <person name="Yokota A."/>
            <person name="Staudigel H."/>
            <person name="Tebo B.M."/>
        </authorList>
    </citation>
    <scope>NUCLEOTIDE SEQUENCE [LARGE SCALE GENOMIC DNA]</scope>
    <source>
        <strain evidence="1 2">WC8-2</strain>
    </source>
</reference>
<evidence type="ECO:0000313" key="1">
    <source>
        <dbReference type="EMBL" id="BDE05301.1"/>
    </source>
</evidence>
<gene>
    <name evidence="1" type="ORF">WPS_05770</name>
</gene>
<dbReference type="EMBL" id="AP025523">
    <property type="protein sequence ID" value="BDE05301.1"/>
    <property type="molecule type" value="Genomic_DNA"/>
</dbReference>
<sequence>MRCSAAPRTVRAMSTITEFTTVACPFDQVPDRLSAHFGGNDVTPPMRVRLGDLRLERDVQFHLKPKPGYPGYRLLDVSWGPRTAARIPISTARSASPKMRSDGRIEIDGTYQPPLGIAGVAFDAAIGHRMAQSTAAELLDELKRILANGSTP</sequence>
<name>A0AAN1XVP4_UNVUL</name>
<proteinExistence type="predicted"/>
<organism evidence="1 2">
    <name type="scientific">Vulcanimicrobium alpinum</name>
    <dbReference type="NCBI Taxonomy" id="3016050"/>
    <lineage>
        <taxon>Bacteria</taxon>
        <taxon>Bacillati</taxon>
        <taxon>Vulcanimicrobiota</taxon>
        <taxon>Vulcanimicrobiia</taxon>
        <taxon>Vulcanimicrobiales</taxon>
        <taxon>Vulcanimicrobiaceae</taxon>
        <taxon>Vulcanimicrobium</taxon>
    </lineage>
</organism>
<protein>
    <submittedName>
        <fullName evidence="1">Uncharacterized protein</fullName>
    </submittedName>
</protein>
<dbReference type="AlphaFoldDB" id="A0AAN1XVP4"/>